<dbReference type="PROSITE" id="PS50977">
    <property type="entry name" value="HTH_TETR_2"/>
    <property type="match status" value="1"/>
</dbReference>
<dbReference type="EMBL" id="JRZE01000006">
    <property type="protein sequence ID" value="KHF43104.1"/>
    <property type="molecule type" value="Genomic_DNA"/>
</dbReference>
<accession>A0A837D9M8</accession>
<sequence length="239" mass="26347">MLRVVVVCKHRSGRAGWGRRGSRRRSSAPATAAYSKAMTSTGLEWRHYGPSPLPPVLASALDRFAEQGYHGTSTRELAAGAGLSVPGLYHHYRSKQDILMALMVAVMEELLARTEAALASAGDSPVERFDALVESMLRFHMFRQREAFVASSEIRSLEPANRKRYVALRDRQQRMIDEVVVAGARDGYFATPYPADAARGIATLCIGVASWFRMDGPLSVDQVLERQLVLARDLVAARS</sequence>
<protein>
    <submittedName>
        <fullName evidence="4">TetR family transcriptional regulator</fullName>
    </submittedName>
</protein>
<dbReference type="InterPro" id="IPR041490">
    <property type="entry name" value="KstR2_TetR_C"/>
</dbReference>
<dbReference type="GO" id="GO:0003700">
    <property type="term" value="F:DNA-binding transcription factor activity"/>
    <property type="evidence" value="ECO:0007669"/>
    <property type="project" value="TreeGrafter"/>
</dbReference>
<dbReference type="PANTHER" id="PTHR30055:SF237">
    <property type="entry name" value="TRANSCRIPTIONAL REPRESSOR MCE3R"/>
    <property type="match status" value="1"/>
</dbReference>
<evidence type="ECO:0000259" key="3">
    <source>
        <dbReference type="PROSITE" id="PS50977"/>
    </source>
</evidence>
<dbReference type="SUPFAM" id="SSF46689">
    <property type="entry name" value="Homeodomain-like"/>
    <property type="match status" value="1"/>
</dbReference>
<comment type="caution">
    <text evidence="4">The sequence shown here is derived from an EMBL/GenBank/DDBJ whole genome shotgun (WGS) entry which is preliminary data.</text>
</comment>
<reference evidence="4 5" key="1">
    <citation type="submission" date="2014-10" db="EMBL/GenBank/DDBJ databases">
        <title>Genome sequence of Micropolyspora internatus JCM3315.</title>
        <authorList>
            <person name="Shin S.-K."/>
            <person name="Yi H."/>
        </authorList>
    </citation>
    <scope>NUCLEOTIDE SEQUENCE [LARGE SCALE GENOMIC DNA]</scope>
    <source>
        <strain evidence="4 5">JCM 3315</strain>
    </source>
</reference>
<feature type="DNA-binding region" description="H-T-H motif" evidence="2">
    <location>
        <begin position="73"/>
        <end position="92"/>
    </location>
</feature>
<dbReference type="InterPro" id="IPR001647">
    <property type="entry name" value="HTH_TetR"/>
</dbReference>
<keyword evidence="1 2" id="KW-0238">DNA-binding</keyword>
<dbReference type="Proteomes" id="UP000030848">
    <property type="component" value="Unassembled WGS sequence"/>
</dbReference>
<feature type="domain" description="HTH tetR-type" evidence="3">
    <location>
        <begin position="50"/>
        <end position="110"/>
    </location>
</feature>
<dbReference type="Pfam" id="PF00440">
    <property type="entry name" value="TetR_N"/>
    <property type="match status" value="1"/>
</dbReference>
<organism evidence="4 5">
    <name type="scientific">Saccharomonospora viridis</name>
    <dbReference type="NCBI Taxonomy" id="1852"/>
    <lineage>
        <taxon>Bacteria</taxon>
        <taxon>Bacillati</taxon>
        <taxon>Actinomycetota</taxon>
        <taxon>Actinomycetes</taxon>
        <taxon>Pseudonocardiales</taxon>
        <taxon>Pseudonocardiaceae</taxon>
        <taxon>Saccharomonospora</taxon>
    </lineage>
</organism>
<evidence type="ECO:0000256" key="1">
    <source>
        <dbReference type="ARBA" id="ARBA00023125"/>
    </source>
</evidence>
<name>A0A837D9M8_9PSEU</name>
<evidence type="ECO:0000256" key="2">
    <source>
        <dbReference type="PROSITE-ProRule" id="PRU00335"/>
    </source>
</evidence>
<evidence type="ECO:0000313" key="5">
    <source>
        <dbReference type="Proteomes" id="UP000030848"/>
    </source>
</evidence>
<dbReference type="Gene3D" id="1.10.357.10">
    <property type="entry name" value="Tetracycline Repressor, domain 2"/>
    <property type="match status" value="1"/>
</dbReference>
<proteinExistence type="predicted"/>
<dbReference type="SUPFAM" id="SSF48498">
    <property type="entry name" value="Tetracyclin repressor-like, C-terminal domain"/>
    <property type="match status" value="1"/>
</dbReference>
<dbReference type="GO" id="GO:0000976">
    <property type="term" value="F:transcription cis-regulatory region binding"/>
    <property type="evidence" value="ECO:0007669"/>
    <property type="project" value="TreeGrafter"/>
</dbReference>
<evidence type="ECO:0000313" key="4">
    <source>
        <dbReference type="EMBL" id="KHF43104.1"/>
    </source>
</evidence>
<dbReference type="InterPro" id="IPR036271">
    <property type="entry name" value="Tet_transcr_reg_TetR-rel_C_sf"/>
</dbReference>
<dbReference type="PANTHER" id="PTHR30055">
    <property type="entry name" value="HTH-TYPE TRANSCRIPTIONAL REGULATOR RUTR"/>
    <property type="match status" value="1"/>
</dbReference>
<gene>
    <name evidence="4" type="ORF">MINT15_33060</name>
</gene>
<dbReference type="Pfam" id="PF17932">
    <property type="entry name" value="TetR_C_24"/>
    <property type="match status" value="1"/>
</dbReference>
<dbReference type="AlphaFoldDB" id="A0A837D9M8"/>
<dbReference type="InterPro" id="IPR050109">
    <property type="entry name" value="HTH-type_TetR-like_transc_reg"/>
</dbReference>
<dbReference type="InterPro" id="IPR009057">
    <property type="entry name" value="Homeodomain-like_sf"/>
</dbReference>
<dbReference type="PRINTS" id="PR00455">
    <property type="entry name" value="HTHTETR"/>
</dbReference>